<feature type="transmembrane region" description="Helical" evidence="15">
    <location>
        <begin position="172"/>
        <end position="192"/>
    </location>
</feature>
<keyword evidence="9 15" id="KW-0067">ATP-binding</keyword>
<dbReference type="eggNOG" id="KOG0203">
    <property type="taxonomic scope" value="Eukaryota"/>
</dbReference>
<dbReference type="Gene3D" id="3.40.1110.10">
    <property type="entry name" value="Calcium-transporting ATPase, cytoplasmic domain N"/>
    <property type="match status" value="1"/>
</dbReference>
<dbReference type="InterPro" id="IPR044492">
    <property type="entry name" value="P_typ_ATPase_HD_dom"/>
</dbReference>
<dbReference type="RefSeq" id="XP_014158622.1">
    <property type="nucleotide sequence ID" value="XM_014303147.1"/>
</dbReference>
<keyword evidence="11" id="KW-1278">Translocase</keyword>
<dbReference type="GO" id="GO:0030007">
    <property type="term" value="P:intracellular potassium ion homeostasis"/>
    <property type="evidence" value="ECO:0007669"/>
    <property type="project" value="TreeGrafter"/>
</dbReference>
<dbReference type="SFLD" id="SFLDS00003">
    <property type="entry name" value="Haloacid_Dehalogenase"/>
    <property type="match status" value="1"/>
</dbReference>
<dbReference type="PANTHER" id="PTHR43294">
    <property type="entry name" value="SODIUM/POTASSIUM-TRANSPORTING ATPASE SUBUNIT ALPHA"/>
    <property type="match status" value="1"/>
</dbReference>
<dbReference type="Pfam" id="PF13246">
    <property type="entry name" value="Cation_ATPase"/>
    <property type="match status" value="1"/>
</dbReference>
<proteinExistence type="inferred from homology"/>
<feature type="transmembrane region" description="Helical" evidence="15">
    <location>
        <begin position="373"/>
        <end position="394"/>
    </location>
</feature>
<keyword evidence="15" id="KW-0479">Metal-binding</keyword>
<dbReference type="InterPro" id="IPR059000">
    <property type="entry name" value="ATPase_P-type_domA"/>
</dbReference>
<evidence type="ECO:0000256" key="14">
    <source>
        <dbReference type="ARBA" id="ARBA00023136"/>
    </source>
</evidence>
<evidence type="ECO:0000256" key="9">
    <source>
        <dbReference type="ARBA" id="ARBA00022840"/>
    </source>
</evidence>
<comment type="caution">
    <text evidence="15">Lacks conserved residue(s) required for the propagation of feature annotation.</text>
</comment>
<dbReference type="Gene3D" id="2.70.150.10">
    <property type="entry name" value="Calcium-transporting ATPase, cytoplasmic transduction domain A"/>
    <property type="match status" value="1"/>
</dbReference>
<dbReference type="SFLD" id="SFLDG00002">
    <property type="entry name" value="C1.7:_P-type_atpase_like"/>
    <property type="match status" value="1"/>
</dbReference>
<keyword evidence="13 15" id="KW-0406">Ion transport</keyword>
<dbReference type="Proteomes" id="UP000054560">
    <property type="component" value="Unassembled WGS sequence"/>
</dbReference>
<keyword evidence="12 15" id="KW-1133">Transmembrane helix</keyword>
<feature type="compositionally biased region" description="Basic and acidic residues" evidence="16">
    <location>
        <begin position="93"/>
        <end position="106"/>
    </location>
</feature>
<reference evidence="18 19" key="1">
    <citation type="submission" date="2011-02" db="EMBL/GenBank/DDBJ databases">
        <title>The Genome Sequence of Sphaeroforma arctica JP610.</title>
        <authorList>
            <consortium name="The Broad Institute Genome Sequencing Platform"/>
            <person name="Russ C."/>
            <person name="Cuomo C."/>
            <person name="Young S.K."/>
            <person name="Zeng Q."/>
            <person name="Gargeya S."/>
            <person name="Alvarado L."/>
            <person name="Berlin A."/>
            <person name="Chapman S.B."/>
            <person name="Chen Z."/>
            <person name="Freedman E."/>
            <person name="Gellesch M."/>
            <person name="Goldberg J."/>
            <person name="Griggs A."/>
            <person name="Gujja S."/>
            <person name="Heilman E."/>
            <person name="Heiman D."/>
            <person name="Howarth C."/>
            <person name="Mehta T."/>
            <person name="Neiman D."/>
            <person name="Pearson M."/>
            <person name="Roberts A."/>
            <person name="Saif S."/>
            <person name="Shea T."/>
            <person name="Shenoy N."/>
            <person name="Sisk P."/>
            <person name="Stolte C."/>
            <person name="Sykes S."/>
            <person name="White J."/>
            <person name="Yandava C."/>
            <person name="Burger G."/>
            <person name="Gray M.W."/>
            <person name="Holland P.W.H."/>
            <person name="King N."/>
            <person name="Lang F.B.F."/>
            <person name="Roger A.J."/>
            <person name="Ruiz-Trillo I."/>
            <person name="Haas B."/>
            <person name="Nusbaum C."/>
            <person name="Birren B."/>
        </authorList>
    </citation>
    <scope>NUCLEOTIDE SEQUENCE [LARGE SCALE GENOMIC DNA]</scope>
    <source>
        <strain evidence="18 19">JP610</strain>
    </source>
</reference>
<evidence type="ECO:0000256" key="12">
    <source>
        <dbReference type="ARBA" id="ARBA00022989"/>
    </source>
</evidence>
<feature type="compositionally biased region" description="Basic and acidic residues" evidence="16">
    <location>
        <begin position="306"/>
        <end position="318"/>
    </location>
</feature>
<dbReference type="OrthoDB" id="3352408at2759"/>
<evidence type="ECO:0000313" key="19">
    <source>
        <dbReference type="Proteomes" id="UP000054560"/>
    </source>
</evidence>
<dbReference type="GO" id="GO:0005391">
    <property type="term" value="F:P-type sodium:potassium-exchanging transporter activity"/>
    <property type="evidence" value="ECO:0007669"/>
    <property type="project" value="TreeGrafter"/>
</dbReference>
<dbReference type="Gene3D" id="1.20.1110.10">
    <property type="entry name" value="Calcium-transporting ATPase, transmembrane domain"/>
    <property type="match status" value="1"/>
</dbReference>
<dbReference type="InterPro" id="IPR004014">
    <property type="entry name" value="ATPase_P-typ_cation-transptr_N"/>
</dbReference>
<feature type="compositionally biased region" description="Low complexity" evidence="16">
    <location>
        <begin position="28"/>
        <end position="47"/>
    </location>
</feature>
<dbReference type="STRING" id="667725.A0A0L0G6S3"/>
<dbReference type="FunFam" id="2.70.150.10:FF:000003">
    <property type="entry name" value="Sodium/potassium-transporting ATPase subunit alpha"/>
    <property type="match status" value="1"/>
</dbReference>
<evidence type="ECO:0000256" key="5">
    <source>
        <dbReference type="ARBA" id="ARBA00022538"/>
    </source>
</evidence>
<evidence type="ECO:0000259" key="17">
    <source>
        <dbReference type="SMART" id="SM00831"/>
    </source>
</evidence>
<evidence type="ECO:0000256" key="3">
    <source>
        <dbReference type="ARBA" id="ARBA00022448"/>
    </source>
</evidence>
<comment type="similarity">
    <text evidence="2 15">Belongs to the cation transport ATPase (P-type) (TC 3.A.3) family. Type IIC subfamily.</text>
</comment>
<feature type="region of interest" description="Disordered" evidence="16">
    <location>
        <begin position="298"/>
        <end position="319"/>
    </location>
</feature>
<dbReference type="PRINTS" id="PR00121">
    <property type="entry name" value="NAKATPASE"/>
</dbReference>
<keyword evidence="10 15" id="KW-0630">Potassium</keyword>
<name>A0A0L0G6S3_9EUKA</name>
<feature type="region of interest" description="Disordered" evidence="16">
    <location>
        <begin position="1"/>
        <end position="47"/>
    </location>
</feature>
<dbReference type="GO" id="GO:0005524">
    <property type="term" value="F:ATP binding"/>
    <property type="evidence" value="ECO:0007669"/>
    <property type="project" value="UniProtKB-KW"/>
</dbReference>
<comment type="subcellular location">
    <subcellularLocation>
        <location evidence="1 15">Cell membrane</location>
        <topology evidence="1 15">Multi-pass membrane protein</topology>
    </subcellularLocation>
</comment>
<organism evidence="18 19">
    <name type="scientific">Sphaeroforma arctica JP610</name>
    <dbReference type="NCBI Taxonomy" id="667725"/>
    <lineage>
        <taxon>Eukaryota</taxon>
        <taxon>Ichthyosporea</taxon>
        <taxon>Ichthyophonida</taxon>
        <taxon>Sphaeroforma</taxon>
    </lineage>
</organism>
<dbReference type="SFLD" id="SFLDF00027">
    <property type="entry name" value="p-type_atpase"/>
    <property type="match status" value="1"/>
</dbReference>
<dbReference type="FunFam" id="3.40.1110.10:FF:000001">
    <property type="entry name" value="Sodium/potassium-transporting ATPase subunit alpha"/>
    <property type="match status" value="1"/>
</dbReference>
<sequence>MSKSNQDVDLDMRESQHTLVSDDDEDTVAVSSARRASRTSIASTSVSIQSVAAERSTYYDGDHRRNSTASIATAFQETSARVADRRRRGAAASKEEHKPKNKAEVKEEELVNREVQMDDHIISAEELEGRLETDFKKGITVAEAERRIEKYGFNALTPPEQTPKWILFMRELTTPFALVLWAAALLCFVAFIVQQTGSEGYTNPLGNEYENLVVGVALVLVVLVTAIFSFVQTVKSGDAMAGFAAMAPQNTTVIRGGELMTLSAKFVVPGDIVKIISGDKIPADVRIIEATNMKVDNASLTGESEPQTRTEKTTHDNPLETSNLAFSGTSCVEGSGIGVVIYTADDTVIGQLANLVSGAEEEDTPMMVEINSFVKWITIFAASLALIFLVVGLVRDGVDTWSSLIVIIIGIVVGTVPEGLPSAVAVSLALAASRMAAKNVLVTEQLSVVETLGRTTIIASDKTGTLTQNRMTVSHVWTDMDLLSADTLQANGVKDRMVAEDSSFNDLYKIGALCSRSEFAAGQNEVAILDREVIGDASETAILKFCELLAPVSTIRTHCPKVAEIPFNSTNKFQVSIHSLPKKDKHNAAHILVMKGAPERILDRATRIGIKGKECSLDADVRAKYDTAYLQIGNMGERVLGFAYLYLDAAEFPLGFNFDTENVNFPLEDLVFGGLMSMIDPPRESVPGAIQQCHKAGIRVAMVTGDHPVTAQAIARTIGLLTPEGEASGRAVVIHGESLLKMTEAELDVALRHDEIVFARTSPAQKLRIVEGLQRANHIVAVTGDGVNDSPALKKANVGVAMGIAGTDVSKDASDIILLDDNFGSIVNGIAEGRVIFDNMKKSIAYTLSSKAPQLIPYIFSFFLWLPPPLNALLILSIDIGTDLLPAISLAYEVAESSVMDRPPRGDSSRDKLVTIASIIYSYAFLGILQCIAGFTSYFILFGTGCGIQNGGWSFDSIWLSNGEDFIYSEADMTDSEGIVWTQENRLDLSRCGTSGYFSTVLIVRMAVLLTTKTVERSLFKHGLKSNKVLLIGLVEIVFIPLFLVYVPGIQWVFGTYPIPWYSWLVPFPYMMLCLGLDEWRKAAIRRGGWSSRNLRF</sequence>
<keyword evidence="6" id="KW-0597">Phosphoprotein</keyword>
<dbReference type="InterPro" id="IPR023214">
    <property type="entry name" value="HAD_sf"/>
</dbReference>
<evidence type="ECO:0000256" key="15">
    <source>
        <dbReference type="RuleBase" id="RU362084"/>
    </source>
</evidence>
<feature type="transmembrane region" description="Helical" evidence="15">
    <location>
        <begin position="400"/>
        <end position="431"/>
    </location>
</feature>
<dbReference type="GO" id="GO:0016887">
    <property type="term" value="F:ATP hydrolysis activity"/>
    <property type="evidence" value="ECO:0007669"/>
    <property type="project" value="InterPro"/>
</dbReference>
<evidence type="ECO:0000256" key="2">
    <source>
        <dbReference type="ARBA" id="ARBA00006934"/>
    </source>
</evidence>
<dbReference type="NCBIfam" id="TIGR01106">
    <property type="entry name" value="ATPase-IIC_X-K"/>
    <property type="match status" value="1"/>
</dbReference>
<evidence type="ECO:0000256" key="11">
    <source>
        <dbReference type="ARBA" id="ARBA00022967"/>
    </source>
</evidence>
<dbReference type="AlphaFoldDB" id="A0A0L0G6S3"/>
<dbReference type="Pfam" id="PF00122">
    <property type="entry name" value="E1-E2_ATPase"/>
    <property type="match status" value="1"/>
</dbReference>
<dbReference type="GO" id="GO:0036376">
    <property type="term" value="P:sodium ion export across plasma membrane"/>
    <property type="evidence" value="ECO:0007669"/>
    <property type="project" value="TreeGrafter"/>
</dbReference>
<dbReference type="InterPro" id="IPR050510">
    <property type="entry name" value="Cation_transp_ATPase_P-type"/>
</dbReference>
<keyword evidence="8 15" id="KW-0547">Nucleotide-binding</keyword>
<dbReference type="NCBIfam" id="TIGR01494">
    <property type="entry name" value="ATPase_P-type"/>
    <property type="match status" value="2"/>
</dbReference>
<evidence type="ECO:0000256" key="13">
    <source>
        <dbReference type="ARBA" id="ARBA00023065"/>
    </source>
</evidence>
<keyword evidence="4" id="KW-1003">Cell membrane</keyword>
<dbReference type="FunFam" id="3.40.50.1000:FF:000083">
    <property type="entry name" value="Sodium/potassium-transporting ATPase subunit alpha"/>
    <property type="match status" value="1"/>
</dbReference>
<dbReference type="SUPFAM" id="SSF81653">
    <property type="entry name" value="Calcium ATPase, transduction domain A"/>
    <property type="match status" value="1"/>
</dbReference>
<evidence type="ECO:0000256" key="8">
    <source>
        <dbReference type="ARBA" id="ARBA00022741"/>
    </source>
</evidence>
<feature type="transmembrane region" description="Helical" evidence="15">
    <location>
        <begin position="913"/>
        <end position="941"/>
    </location>
</feature>
<dbReference type="PROSITE" id="PS00154">
    <property type="entry name" value="ATPASE_E1_E2"/>
    <property type="match status" value="1"/>
</dbReference>
<dbReference type="Gene3D" id="3.40.50.1000">
    <property type="entry name" value="HAD superfamily/HAD-like"/>
    <property type="match status" value="1"/>
</dbReference>
<dbReference type="InterPro" id="IPR006068">
    <property type="entry name" value="ATPase_P-typ_cation-transptr_C"/>
</dbReference>
<keyword evidence="5 15" id="KW-0633">Potassium transport</keyword>
<dbReference type="InterPro" id="IPR023298">
    <property type="entry name" value="ATPase_P-typ_TM_dom_sf"/>
</dbReference>
<dbReference type="GO" id="GO:0005886">
    <property type="term" value="C:plasma membrane"/>
    <property type="evidence" value="ECO:0007669"/>
    <property type="project" value="UniProtKB-SubCell"/>
</dbReference>
<evidence type="ECO:0000256" key="1">
    <source>
        <dbReference type="ARBA" id="ARBA00004651"/>
    </source>
</evidence>
<dbReference type="GeneID" id="25903565"/>
<evidence type="ECO:0000256" key="7">
    <source>
        <dbReference type="ARBA" id="ARBA00022692"/>
    </source>
</evidence>
<dbReference type="InterPro" id="IPR018303">
    <property type="entry name" value="ATPase_P-typ_P_site"/>
</dbReference>
<dbReference type="GO" id="GO:1990573">
    <property type="term" value="P:potassium ion import across plasma membrane"/>
    <property type="evidence" value="ECO:0007669"/>
    <property type="project" value="TreeGrafter"/>
</dbReference>
<dbReference type="SUPFAM" id="SSF56784">
    <property type="entry name" value="HAD-like"/>
    <property type="match status" value="1"/>
</dbReference>
<feature type="domain" description="Cation-transporting P-type ATPase N-terminal" evidence="17">
    <location>
        <begin position="118"/>
        <end position="192"/>
    </location>
</feature>
<dbReference type="GO" id="GO:0006883">
    <property type="term" value="P:intracellular sodium ion homeostasis"/>
    <property type="evidence" value="ECO:0007669"/>
    <property type="project" value="TreeGrafter"/>
</dbReference>
<protein>
    <recommendedName>
        <fullName evidence="15">Sodium/potassium-transporting ATPase subunit alpha</fullName>
    </recommendedName>
</protein>
<keyword evidence="3 15" id="KW-0813">Transport</keyword>
<feature type="transmembrane region" description="Helical" evidence="15">
    <location>
        <begin position="1027"/>
        <end position="1047"/>
    </location>
</feature>
<dbReference type="InterPro" id="IPR008250">
    <property type="entry name" value="ATPase_P-typ_transduc_dom_A_sf"/>
</dbReference>
<dbReference type="SUPFAM" id="SSF81660">
    <property type="entry name" value="Metal cation-transporting ATPase, ATP-binding domain N"/>
    <property type="match status" value="1"/>
</dbReference>
<evidence type="ECO:0000256" key="16">
    <source>
        <dbReference type="SAM" id="MobiDB-lite"/>
    </source>
</evidence>
<dbReference type="InterPro" id="IPR036412">
    <property type="entry name" value="HAD-like_sf"/>
</dbReference>
<gene>
    <name evidence="18" type="ORF">SARC_03061</name>
</gene>
<dbReference type="PANTHER" id="PTHR43294:SF21">
    <property type="entry name" value="CATION TRANSPORTING ATPASE"/>
    <property type="match status" value="1"/>
</dbReference>
<keyword evidence="7 15" id="KW-0812">Transmembrane</keyword>
<evidence type="ECO:0000313" key="18">
    <source>
        <dbReference type="EMBL" id="KNC84720.1"/>
    </source>
</evidence>
<evidence type="ECO:0000256" key="10">
    <source>
        <dbReference type="ARBA" id="ARBA00022958"/>
    </source>
</evidence>
<dbReference type="Pfam" id="PF00689">
    <property type="entry name" value="Cation_ATPase_C"/>
    <property type="match status" value="1"/>
</dbReference>
<dbReference type="FunFam" id="1.20.1110.10:FF:000095">
    <property type="entry name" value="Sodium/potassium-transporting ATPase subunit alpha-1"/>
    <property type="match status" value="1"/>
</dbReference>
<keyword evidence="19" id="KW-1185">Reference proteome</keyword>
<dbReference type="SUPFAM" id="SSF81665">
    <property type="entry name" value="Calcium ATPase, transmembrane domain M"/>
    <property type="match status" value="1"/>
</dbReference>
<feature type="region of interest" description="Disordered" evidence="16">
    <location>
        <begin position="80"/>
        <end position="106"/>
    </location>
</feature>
<dbReference type="InterPro" id="IPR005775">
    <property type="entry name" value="P-type_ATPase_IIC"/>
</dbReference>
<evidence type="ECO:0000256" key="4">
    <source>
        <dbReference type="ARBA" id="ARBA00022475"/>
    </source>
</evidence>
<dbReference type="PRINTS" id="PR00119">
    <property type="entry name" value="CATATPASE"/>
</dbReference>
<feature type="transmembrane region" description="Helical" evidence="15">
    <location>
        <begin position="212"/>
        <end position="231"/>
    </location>
</feature>
<dbReference type="InterPro" id="IPR023299">
    <property type="entry name" value="ATPase_P-typ_cyto_dom_N"/>
</dbReference>
<dbReference type="InterPro" id="IPR001757">
    <property type="entry name" value="P_typ_ATPase"/>
</dbReference>
<feature type="transmembrane region" description="Helical" evidence="15">
    <location>
        <begin position="1059"/>
        <end position="1077"/>
    </location>
</feature>
<dbReference type="Pfam" id="PF00690">
    <property type="entry name" value="Cation_ATPase_N"/>
    <property type="match status" value="1"/>
</dbReference>
<evidence type="ECO:0000256" key="6">
    <source>
        <dbReference type="ARBA" id="ARBA00022553"/>
    </source>
</evidence>
<keyword evidence="14 15" id="KW-0472">Membrane</keyword>
<dbReference type="EMBL" id="KQ241745">
    <property type="protein sequence ID" value="KNC84720.1"/>
    <property type="molecule type" value="Genomic_DNA"/>
</dbReference>
<dbReference type="GO" id="GO:0046872">
    <property type="term" value="F:metal ion binding"/>
    <property type="evidence" value="ECO:0007669"/>
    <property type="project" value="UniProtKB-KW"/>
</dbReference>
<accession>A0A0L0G6S3</accession>
<dbReference type="GO" id="GO:1902600">
    <property type="term" value="P:proton transmembrane transport"/>
    <property type="evidence" value="ECO:0007669"/>
    <property type="project" value="TreeGrafter"/>
</dbReference>
<dbReference type="SMART" id="SM00831">
    <property type="entry name" value="Cation_ATPase_N"/>
    <property type="match status" value="1"/>
</dbReference>